<dbReference type="Pfam" id="PF25426">
    <property type="entry name" value="AAA_lid_BCS1"/>
    <property type="match status" value="1"/>
</dbReference>
<dbReference type="InterPro" id="IPR003959">
    <property type="entry name" value="ATPase_AAA_core"/>
</dbReference>
<dbReference type="GO" id="GO:0016887">
    <property type="term" value="F:ATP hydrolysis activity"/>
    <property type="evidence" value="ECO:0007669"/>
    <property type="project" value="InterPro"/>
</dbReference>
<protein>
    <recommendedName>
        <fullName evidence="4">AAA+ ATPase domain-containing protein</fullName>
    </recommendedName>
</protein>
<accession>A0A7S2NWR4</accession>
<dbReference type="InterPro" id="IPR003593">
    <property type="entry name" value="AAA+_ATPase"/>
</dbReference>
<keyword evidence="2" id="KW-0547">Nucleotide-binding</keyword>
<reference evidence="5" key="1">
    <citation type="submission" date="2021-01" db="EMBL/GenBank/DDBJ databases">
        <authorList>
            <person name="Corre E."/>
            <person name="Pelletier E."/>
            <person name="Niang G."/>
            <person name="Scheremetjew M."/>
            <person name="Finn R."/>
            <person name="Kale V."/>
            <person name="Holt S."/>
            <person name="Cochrane G."/>
            <person name="Meng A."/>
            <person name="Brown T."/>
            <person name="Cohen L."/>
        </authorList>
    </citation>
    <scope>NUCLEOTIDE SEQUENCE</scope>
    <source>
        <strain evidence="5">RCC3387</strain>
    </source>
</reference>
<gene>
    <name evidence="5" type="ORF">BRAN1462_LOCUS24289</name>
</gene>
<dbReference type="InterPro" id="IPR057495">
    <property type="entry name" value="AAA_lid_BCS1"/>
</dbReference>
<dbReference type="InterPro" id="IPR027417">
    <property type="entry name" value="P-loop_NTPase"/>
</dbReference>
<proteinExistence type="inferred from homology"/>
<evidence type="ECO:0000259" key="4">
    <source>
        <dbReference type="SMART" id="SM00382"/>
    </source>
</evidence>
<dbReference type="GO" id="GO:0005524">
    <property type="term" value="F:ATP binding"/>
    <property type="evidence" value="ECO:0007669"/>
    <property type="project" value="UniProtKB-KW"/>
</dbReference>
<dbReference type="EMBL" id="HBGW01038455">
    <property type="protein sequence ID" value="CAD9562672.1"/>
    <property type="molecule type" value="Transcribed_RNA"/>
</dbReference>
<evidence type="ECO:0000256" key="3">
    <source>
        <dbReference type="ARBA" id="ARBA00022840"/>
    </source>
</evidence>
<dbReference type="PANTHER" id="PTHR23070">
    <property type="entry name" value="BCS1 AAA-TYPE ATPASE"/>
    <property type="match status" value="1"/>
</dbReference>
<dbReference type="SMART" id="SM00382">
    <property type="entry name" value="AAA"/>
    <property type="match status" value="1"/>
</dbReference>
<organism evidence="5">
    <name type="scientific">Zooxanthella nutricula</name>
    <dbReference type="NCBI Taxonomy" id="1333877"/>
    <lineage>
        <taxon>Eukaryota</taxon>
        <taxon>Sar</taxon>
        <taxon>Alveolata</taxon>
        <taxon>Dinophyceae</taxon>
        <taxon>Peridiniales</taxon>
        <taxon>Peridiniales incertae sedis</taxon>
        <taxon>Zooxanthella</taxon>
    </lineage>
</organism>
<evidence type="ECO:0000256" key="2">
    <source>
        <dbReference type="ARBA" id="ARBA00022741"/>
    </source>
</evidence>
<dbReference type="Gene3D" id="3.40.50.300">
    <property type="entry name" value="P-loop containing nucleotide triphosphate hydrolases"/>
    <property type="match status" value="1"/>
</dbReference>
<evidence type="ECO:0000256" key="1">
    <source>
        <dbReference type="ARBA" id="ARBA00007448"/>
    </source>
</evidence>
<sequence>MAAEPCARAPAPARAELLRSSAPFSAEDAPRDLPFDVRDATYLEVTCGEEPLYSYVLRHVSRIVKDARSIRADMGRDSLSRGMYSPDDDDDIFDIKGFGKGKGFSSSSSSKRKRPEVKMPSAGLGLGWHPFELSDGKDAKVPAVLLVQRLGKPAGNGPSMYGSLVAFVAGQDQQPLLRLCKEATEAATKVKENRVSLWRYDTKMNFWAHNARRLARSLDSIVLEEGIKKPLLDDIEWFIKDETRAFYAKHGIPYHRCYLFHGDPGTGKTSFMYALAGYLQRNLCFVQMDKGMTDDTFRNAMSRLPSTAMVVLEDIDALFTNHREVDHSTSSLSFSGFLNCLDGLGAPDDVIVCMTTNHPEKLDPAVTRPGRIDMKVAFKSPSADVAARYFLTFFPGESSAAAAFGRSVGGRISERRVSMAQLQHFFLYCHRQEVSAARAAELVADFSFEDGFSSTKWAASYS</sequence>
<name>A0A7S2NWR4_9DINO</name>
<feature type="domain" description="AAA+ ATPase" evidence="4">
    <location>
        <begin position="254"/>
        <end position="382"/>
    </location>
</feature>
<keyword evidence="3" id="KW-0067">ATP-binding</keyword>
<dbReference type="SUPFAM" id="SSF52540">
    <property type="entry name" value="P-loop containing nucleoside triphosphate hydrolases"/>
    <property type="match status" value="1"/>
</dbReference>
<dbReference type="Pfam" id="PF00004">
    <property type="entry name" value="AAA"/>
    <property type="match status" value="1"/>
</dbReference>
<evidence type="ECO:0000313" key="5">
    <source>
        <dbReference type="EMBL" id="CAD9562672.1"/>
    </source>
</evidence>
<comment type="similarity">
    <text evidence="1">Belongs to the AAA ATPase family. BCS1 subfamily.</text>
</comment>
<dbReference type="InterPro" id="IPR050747">
    <property type="entry name" value="Mitochondrial_chaperone_BCS1"/>
</dbReference>
<dbReference type="AlphaFoldDB" id="A0A7S2NWR4"/>